<dbReference type="PANTHER" id="PTHR35332:SF2">
    <property type="entry name" value="REGULATION OF ENOLASE PROTEIN 1"/>
    <property type="match status" value="1"/>
</dbReference>
<sequence length="217" mass="24611">MDFMDVSFDSVEKIPSQLQWKIAGEPTLTKLTNGEGLWVRPDFETDFWKNTYYDPVLDVYNGHVLGLDTAEKMFVAETRFSFDPKVKFDQAGLFVGQDESTWLKAGVEFVDGEAWQSVVVTRGDFSDWSTATVPWKQGADVYVRVYREGTSYVVEVSDDGVNYRFVRIAHMPTNDKVTVGMMMCRPPKDGGVGSENMAMLFKHFKLAENDGYHHSAN</sequence>
<accession>A0A6F9DRC1</accession>
<dbReference type="EMBL" id="LR789654">
    <property type="protein sequence ID" value="CAB3265516.1"/>
    <property type="molecule type" value="mRNA"/>
</dbReference>
<dbReference type="PANTHER" id="PTHR35332">
    <property type="entry name" value="REGULATION OF ENOLASE PROTEIN 1"/>
    <property type="match status" value="1"/>
</dbReference>
<evidence type="ECO:0000313" key="1">
    <source>
        <dbReference type="EMBL" id="CAB3265516.1"/>
    </source>
</evidence>
<dbReference type="Gene3D" id="2.60.120.200">
    <property type="match status" value="1"/>
</dbReference>
<organism evidence="1">
    <name type="scientific">Phallusia mammillata</name>
    <dbReference type="NCBI Taxonomy" id="59560"/>
    <lineage>
        <taxon>Eukaryota</taxon>
        <taxon>Metazoa</taxon>
        <taxon>Chordata</taxon>
        <taxon>Tunicata</taxon>
        <taxon>Ascidiacea</taxon>
        <taxon>Phlebobranchia</taxon>
        <taxon>Ascidiidae</taxon>
        <taxon>Phallusia</taxon>
    </lineage>
</organism>
<protein>
    <submittedName>
        <fullName evidence="1">Regulation of enolase protein 1-like</fullName>
    </submittedName>
</protein>
<dbReference type="Pfam" id="PF07081">
    <property type="entry name" value="DUF1349"/>
    <property type="match status" value="1"/>
</dbReference>
<dbReference type="AlphaFoldDB" id="A0A6F9DRC1"/>
<dbReference type="InterPro" id="IPR009784">
    <property type="entry name" value="DUF1349"/>
</dbReference>
<gene>
    <name evidence="1" type="primary">Ree1</name>
</gene>
<reference evidence="1" key="1">
    <citation type="submission" date="2020-04" db="EMBL/GenBank/DDBJ databases">
        <authorList>
            <person name="Neveu A P."/>
        </authorList>
    </citation>
    <scope>NUCLEOTIDE SEQUENCE</scope>
    <source>
        <tissue evidence="1">Whole embryo</tissue>
    </source>
</reference>
<name>A0A6F9DRC1_9ASCI</name>
<dbReference type="InterPro" id="IPR013320">
    <property type="entry name" value="ConA-like_dom_sf"/>
</dbReference>
<dbReference type="SUPFAM" id="SSF49899">
    <property type="entry name" value="Concanavalin A-like lectins/glucanases"/>
    <property type="match status" value="1"/>
</dbReference>
<proteinExistence type="evidence at transcript level"/>